<comment type="caution">
    <text evidence="3">The sequence shown here is derived from an EMBL/GenBank/DDBJ whole genome shotgun (WGS) entry which is preliminary data.</text>
</comment>
<feature type="transmembrane region" description="Helical" evidence="2">
    <location>
        <begin position="167"/>
        <end position="190"/>
    </location>
</feature>
<reference evidence="3 4" key="1">
    <citation type="submission" date="2023-10" db="EMBL/GenBank/DDBJ databases">
        <authorList>
            <person name="Maclean D."/>
            <person name="Macfadyen A."/>
        </authorList>
    </citation>
    <scope>NUCLEOTIDE SEQUENCE [LARGE SCALE GENOMIC DNA]</scope>
</reference>
<feature type="transmembrane region" description="Helical" evidence="2">
    <location>
        <begin position="139"/>
        <end position="161"/>
    </location>
</feature>
<dbReference type="AlphaFoldDB" id="A0AAV1IDH9"/>
<gene>
    <name evidence="3" type="ORF">CVIRNUC_008525</name>
</gene>
<proteinExistence type="predicted"/>
<organism evidence="3 4">
    <name type="scientific">Coccomyxa viridis</name>
    <dbReference type="NCBI Taxonomy" id="1274662"/>
    <lineage>
        <taxon>Eukaryota</taxon>
        <taxon>Viridiplantae</taxon>
        <taxon>Chlorophyta</taxon>
        <taxon>core chlorophytes</taxon>
        <taxon>Trebouxiophyceae</taxon>
        <taxon>Trebouxiophyceae incertae sedis</taxon>
        <taxon>Coccomyxaceae</taxon>
        <taxon>Coccomyxa</taxon>
    </lineage>
</organism>
<keyword evidence="2" id="KW-0812">Transmembrane</keyword>
<dbReference type="Proteomes" id="UP001314263">
    <property type="component" value="Unassembled WGS sequence"/>
</dbReference>
<sequence length="330" mass="34562">MIASWQPLRVAPPSARKAFTSSLKGSHCSPRNLRLQRRAPVASASSATSSPGSSESKNLALSYAGLAAVFAASAAARLASPQFYAGLAHDACPNGLAEGLIRLSGATLIPIAAALWTLKGAADHDRLGSNTYRRLNLGLAAWAAANLTLLAKGAASHVVTWCSGLQTAVYVSLIAACSYAWSTSTGYAPTGRQIIDGVTDDIRALFKNSSWLSGALSLLSVVAASAGVLTLAEPFQYFQPEAFRVLNGVLGAWYMRSYSTNLLFIAIMLTALKDALDRGRHTASTFRLLAQAGLAASLAEMATFYFTGQDSGLIREAVIAALLAAYLAKD</sequence>
<dbReference type="EMBL" id="CAUYUE010000012">
    <property type="protein sequence ID" value="CAK0785318.1"/>
    <property type="molecule type" value="Genomic_DNA"/>
</dbReference>
<keyword evidence="2" id="KW-0472">Membrane</keyword>
<name>A0AAV1IDH9_9CHLO</name>
<keyword evidence="4" id="KW-1185">Reference proteome</keyword>
<feature type="transmembrane region" description="Helical" evidence="2">
    <location>
        <begin position="99"/>
        <end position="118"/>
    </location>
</feature>
<feature type="transmembrane region" description="Helical" evidence="2">
    <location>
        <begin position="59"/>
        <end position="79"/>
    </location>
</feature>
<keyword evidence="2" id="KW-1133">Transmembrane helix</keyword>
<protein>
    <submittedName>
        <fullName evidence="3">Uncharacterized protein</fullName>
    </submittedName>
</protein>
<evidence type="ECO:0000256" key="1">
    <source>
        <dbReference type="SAM" id="MobiDB-lite"/>
    </source>
</evidence>
<feature type="region of interest" description="Disordered" evidence="1">
    <location>
        <begin position="36"/>
        <end position="55"/>
    </location>
</feature>
<evidence type="ECO:0000256" key="2">
    <source>
        <dbReference type="SAM" id="Phobius"/>
    </source>
</evidence>
<evidence type="ECO:0000313" key="4">
    <source>
        <dbReference type="Proteomes" id="UP001314263"/>
    </source>
</evidence>
<feature type="transmembrane region" description="Helical" evidence="2">
    <location>
        <begin position="211"/>
        <end position="232"/>
    </location>
</feature>
<accession>A0AAV1IDH9</accession>
<feature type="compositionally biased region" description="Low complexity" evidence="1">
    <location>
        <begin position="42"/>
        <end position="55"/>
    </location>
</feature>
<feature type="transmembrane region" description="Helical" evidence="2">
    <location>
        <begin position="252"/>
        <end position="272"/>
    </location>
</feature>
<evidence type="ECO:0000313" key="3">
    <source>
        <dbReference type="EMBL" id="CAK0785318.1"/>
    </source>
</evidence>